<sequence length="208" mass="23440">MPKLQPTVQIQAAEVFQLSRDYFIKLDISIGMALGLGESDKTTAKQILKRRQLPLKDFEQKTEELIFKLEEDVSLSHGEKKVRKFERAPRPNRLSTHAAPKDRYGVDITPMTYIPGAKIERYLGNLNFFFIRESTCIRESGGLSGFVHCFVAEVMAIVRAHVTALGGNAMVAYFMNECILLNNPHKNQGQCLLNVGGDVVEVSYFNED</sequence>
<dbReference type="AlphaFoldDB" id="A0A6G0TRN1"/>
<dbReference type="PANTHER" id="PTHR37412">
    <property type="entry name" value="C2 DOMAIN-CONTAINING PROTEIN 5"/>
    <property type="match status" value="1"/>
</dbReference>
<dbReference type="GO" id="GO:0065002">
    <property type="term" value="P:intracellular protein transmembrane transport"/>
    <property type="evidence" value="ECO:0007669"/>
    <property type="project" value="TreeGrafter"/>
</dbReference>
<dbReference type="GO" id="GO:0031340">
    <property type="term" value="P:positive regulation of vesicle fusion"/>
    <property type="evidence" value="ECO:0007669"/>
    <property type="project" value="TreeGrafter"/>
</dbReference>
<evidence type="ECO:0000313" key="2">
    <source>
        <dbReference type="EMBL" id="KAE9536591.1"/>
    </source>
</evidence>
<dbReference type="Proteomes" id="UP000475862">
    <property type="component" value="Unassembled WGS sequence"/>
</dbReference>
<proteinExistence type="predicted"/>
<protein>
    <recommendedName>
        <fullName evidence="1">C2CD5 C-terminal domain-containing protein</fullName>
    </recommendedName>
</protein>
<reference evidence="2 3" key="1">
    <citation type="submission" date="2019-08" db="EMBL/GenBank/DDBJ databases">
        <title>The genome of the soybean aphid Biotype 1, its phylome, world population structure and adaptation to the North American continent.</title>
        <authorList>
            <person name="Giordano R."/>
            <person name="Donthu R.K."/>
            <person name="Hernandez A.G."/>
            <person name="Wright C.L."/>
            <person name="Zimin A.V."/>
        </authorList>
    </citation>
    <scope>NUCLEOTIDE SEQUENCE [LARGE SCALE GENOMIC DNA]</scope>
    <source>
        <tissue evidence="2">Whole aphids</tissue>
    </source>
</reference>
<dbReference type="GO" id="GO:0090314">
    <property type="term" value="P:positive regulation of protein targeting to membrane"/>
    <property type="evidence" value="ECO:0007669"/>
    <property type="project" value="TreeGrafter"/>
</dbReference>
<evidence type="ECO:0000313" key="3">
    <source>
        <dbReference type="Proteomes" id="UP000475862"/>
    </source>
</evidence>
<dbReference type="GO" id="GO:0005544">
    <property type="term" value="F:calcium-dependent phospholipid binding"/>
    <property type="evidence" value="ECO:0007669"/>
    <property type="project" value="InterPro"/>
</dbReference>
<comment type="caution">
    <text evidence="2">The sequence shown here is derived from an EMBL/GenBank/DDBJ whole genome shotgun (WGS) entry which is preliminary data.</text>
</comment>
<dbReference type="EMBL" id="VYZN01000022">
    <property type="protein sequence ID" value="KAE9536591.1"/>
    <property type="molecule type" value="Genomic_DNA"/>
</dbReference>
<dbReference type="GO" id="GO:0010828">
    <property type="term" value="P:positive regulation of D-glucose transmembrane transport"/>
    <property type="evidence" value="ECO:0007669"/>
    <property type="project" value="TreeGrafter"/>
</dbReference>
<dbReference type="OrthoDB" id="419768at2759"/>
<name>A0A6G0TRN1_APHGL</name>
<gene>
    <name evidence="2" type="ORF">AGLY_006993</name>
</gene>
<keyword evidence="3" id="KW-1185">Reference proteome</keyword>
<dbReference type="GO" id="GO:0005509">
    <property type="term" value="F:calcium ion binding"/>
    <property type="evidence" value="ECO:0007669"/>
    <property type="project" value="TreeGrafter"/>
</dbReference>
<evidence type="ECO:0000259" key="1">
    <source>
        <dbReference type="Pfam" id="PF23128"/>
    </source>
</evidence>
<dbReference type="GO" id="GO:0072659">
    <property type="term" value="P:protein localization to plasma membrane"/>
    <property type="evidence" value="ECO:0007669"/>
    <property type="project" value="TreeGrafter"/>
</dbReference>
<organism evidence="2 3">
    <name type="scientific">Aphis glycines</name>
    <name type="common">Soybean aphid</name>
    <dbReference type="NCBI Taxonomy" id="307491"/>
    <lineage>
        <taxon>Eukaryota</taxon>
        <taxon>Metazoa</taxon>
        <taxon>Ecdysozoa</taxon>
        <taxon>Arthropoda</taxon>
        <taxon>Hexapoda</taxon>
        <taxon>Insecta</taxon>
        <taxon>Pterygota</taxon>
        <taxon>Neoptera</taxon>
        <taxon>Paraneoptera</taxon>
        <taxon>Hemiptera</taxon>
        <taxon>Sternorrhyncha</taxon>
        <taxon>Aphidomorpha</taxon>
        <taxon>Aphidoidea</taxon>
        <taxon>Aphididae</taxon>
        <taxon>Aphidini</taxon>
        <taxon>Aphis</taxon>
        <taxon>Aphis</taxon>
    </lineage>
</organism>
<dbReference type="InterPro" id="IPR038983">
    <property type="entry name" value="C2CD5"/>
</dbReference>
<dbReference type="InterPro" id="IPR057815">
    <property type="entry name" value="C2CD5_C"/>
</dbReference>
<feature type="domain" description="C2CD5 C-terminal" evidence="1">
    <location>
        <begin position="108"/>
        <end position="202"/>
    </location>
</feature>
<dbReference type="Pfam" id="PF23128">
    <property type="entry name" value="YbjQ_4"/>
    <property type="match status" value="1"/>
</dbReference>
<accession>A0A6G0TRN1</accession>
<dbReference type="GO" id="GO:0005886">
    <property type="term" value="C:plasma membrane"/>
    <property type="evidence" value="ECO:0007669"/>
    <property type="project" value="TreeGrafter"/>
</dbReference>
<dbReference type="PANTHER" id="PTHR37412:SF2">
    <property type="entry name" value="C2 DOMAIN-CONTAINING PROTEIN 5"/>
    <property type="match status" value="1"/>
</dbReference>